<name>A0A2I7N6I3_9NEIS</name>
<evidence type="ECO:0000313" key="2">
    <source>
        <dbReference type="EMBL" id="AUR52087.1"/>
    </source>
</evidence>
<evidence type="ECO:0000313" key="3">
    <source>
        <dbReference type="Proteomes" id="UP000236655"/>
    </source>
</evidence>
<keyword evidence="1" id="KW-0732">Signal</keyword>
<dbReference type="KEGG" id="nba:CUN60_07160"/>
<organism evidence="2 3">
    <name type="scientific">Aquella oligotrophica</name>
    <dbReference type="NCBI Taxonomy" id="2067065"/>
    <lineage>
        <taxon>Bacteria</taxon>
        <taxon>Pseudomonadati</taxon>
        <taxon>Pseudomonadota</taxon>
        <taxon>Betaproteobacteria</taxon>
        <taxon>Neisseriales</taxon>
        <taxon>Neisseriaceae</taxon>
        <taxon>Aquella</taxon>
    </lineage>
</organism>
<protein>
    <recommendedName>
        <fullName evidence="4">DUF4156 domain-containing protein</fullName>
    </recommendedName>
</protein>
<dbReference type="AlphaFoldDB" id="A0A2I7N6I3"/>
<sequence length="105" mass="11468">MKKLLVPLIVLTILSACSSDKAPNKSDTVVYMSTIKAPKNCKYIGEVYGPHETFTSEANVHLGKNISQLHINRAKVLGANYVEMNSSLDGGKAYLCPTSELQQLQ</sequence>
<dbReference type="EMBL" id="CP024847">
    <property type="protein sequence ID" value="AUR52087.1"/>
    <property type="molecule type" value="Genomic_DNA"/>
</dbReference>
<dbReference type="Proteomes" id="UP000236655">
    <property type="component" value="Chromosome"/>
</dbReference>
<keyword evidence="3" id="KW-1185">Reference proteome</keyword>
<gene>
    <name evidence="2" type="ORF">CUN60_07160</name>
</gene>
<dbReference type="PROSITE" id="PS51257">
    <property type="entry name" value="PROKAR_LIPOPROTEIN"/>
    <property type="match status" value="1"/>
</dbReference>
<evidence type="ECO:0000256" key="1">
    <source>
        <dbReference type="SAM" id="SignalP"/>
    </source>
</evidence>
<feature type="signal peptide" evidence="1">
    <location>
        <begin position="1"/>
        <end position="22"/>
    </location>
</feature>
<proteinExistence type="predicted"/>
<evidence type="ECO:0008006" key="4">
    <source>
        <dbReference type="Google" id="ProtNLM"/>
    </source>
</evidence>
<reference evidence="3" key="1">
    <citation type="submission" date="2017-11" db="EMBL/GenBank/DDBJ databases">
        <authorList>
            <person name="Chan K.G."/>
            <person name="Lee L.S."/>
        </authorList>
    </citation>
    <scope>NUCLEOTIDE SEQUENCE [LARGE SCALE GENOMIC DNA]</scope>
    <source>
        <strain evidence="3">DSM 100970</strain>
    </source>
</reference>
<feature type="chain" id="PRO_5014326630" description="DUF4156 domain-containing protein" evidence="1">
    <location>
        <begin position="23"/>
        <end position="105"/>
    </location>
</feature>
<dbReference type="RefSeq" id="WP_102951383.1">
    <property type="nucleotide sequence ID" value="NZ_CP024847.1"/>
</dbReference>
<accession>A0A2I7N6I3</accession>